<dbReference type="Proteomes" id="UP000186894">
    <property type="component" value="Unassembled WGS sequence"/>
</dbReference>
<sequence length="80" mass="9332">MARNKLVFPELFCPMAKVILLESGIRTPPVIDLNLFILMLNGYDIELPHKIKPRPEINRNGVHFTQNLISKNRNFYLSMH</sequence>
<comment type="caution">
    <text evidence="1">The sequence shown here is derived from an EMBL/GenBank/DDBJ whole genome shotgun (WGS) entry which is preliminary data.</text>
</comment>
<reference evidence="1 2" key="1">
    <citation type="submission" date="2016-09" db="EMBL/GenBank/DDBJ databases">
        <title>Rhizobium oryziradicis sp. nov., isolated from the root of rice.</title>
        <authorList>
            <person name="Zhao J."/>
            <person name="Zhang X."/>
        </authorList>
    </citation>
    <scope>NUCLEOTIDE SEQUENCE [LARGE SCALE GENOMIC DNA]</scope>
    <source>
        <strain evidence="1 2">N19</strain>
    </source>
</reference>
<protein>
    <submittedName>
        <fullName evidence="1">Uncharacterized protein</fullName>
    </submittedName>
</protein>
<evidence type="ECO:0000313" key="1">
    <source>
        <dbReference type="EMBL" id="OLP43552.1"/>
    </source>
</evidence>
<proteinExistence type="predicted"/>
<gene>
    <name evidence="1" type="ORF">BJF95_22095</name>
</gene>
<dbReference type="EMBL" id="MKIM01000028">
    <property type="protein sequence ID" value="OLP43552.1"/>
    <property type="molecule type" value="Genomic_DNA"/>
</dbReference>
<keyword evidence="2" id="KW-1185">Reference proteome</keyword>
<organism evidence="1 2">
    <name type="scientific">Rhizobium oryziradicis</name>
    <dbReference type="NCBI Taxonomy" id="1867956"/>
    <lineage>
        <taxon>Bacteria</taxon>
        <taxon>Pseudomonadati</taxon>
        <taxon>Pseudomonadota</taxon>
        <taxon>Alphaproteobacteria</taxon>
        <taxon>Hyphomicrobiales</taxon>
        <taxon>Rhizobiaceae</taxon>
        <taxon>Rhizobium/Agrobacterium group</taxon>
        <taxon>Rhizobium</taxon>
    </lineage>
</organism>
<evidence type="ECO:0000313" key="2">
    <source>
        <dbReference type="Proteomes" id="UP000186894"/>
    </source>
</evidence>
<accession>A0A1Q8ZNU5</accession>
<dbReference type="AlphaFoldDB" id="A0A1Q8ZNU5"/>
<name>A0A1Q8ZNU5_9HYPH</name>